<comment type="caution">
    <text evidence="2">The sequence shown here is derived from an EMBL/GenBank/DDBJ whole genome shotgun (WGS) entry which is preliminary data.</text>
</comment>
<evidence type="ECO:0000313" key="3">
    <source>
        <dbReference type="Proteomes" id="UP000722111"/>
    </source>
</evidence>
<dbReference type="CDD" id="cd00130">
    <property type="entry name" value="PAS"/>
    <property type="match status" value="1"/>
</dbReference>
<sequence length="47" mass="5345">MRSNLSVTTVERTFPAQQRLISATDASGNITYFNDEFTRISGFSREE</sequence>
<dbReference type="PROSITE" id="PS50112">
    <property type="entry name" value="PAS"/>
    <property type="match status" value="1"/>
</dbReference>
<dbReference type="InterPro" id="IPR013767">
    <property type="entry name" value="PAS_fold"/>
</dbReference>
<dbReference type="Gene3D" id="3.30.450.20">
    <property type="entry name" value="PAS domain"/>
    <property type="match status" value="1"/>
</dbReference>
<dbReference type="InterPro" id="IPR035965">
    <property type="entry name" value="PAS-like_dom_sf"/>
</dbReference>
<dbReference type="RefSeq" id="WP_194936562.1">
    <property type="nucleotide sequence ID" value="NZ_JACOPX010000037.1"/>
</dbReference>
<feature type="non-terminal residue" evidence="2">
    <location>
        <position position="47"/>
    </location>
</feature>
<dbReference type="SUPFAM" id="SSF55785">
    <property type="entry name" value="PYP-like sensor domain (PAS domain)"/>
    <property type="match status" value="1"/>
</dbReference>
<dbReference type="Proteomes" id="UP000722111">
    <property type="component" value="Unassembled WGS sequence"/>
</dbReference>
<gene>
    <name evidence="2" type="ORF">H8F23_28600</name>
</gene>
<feature type="domain" description="PAS" evidence="1">
    <location>
        <begin position="6"/>
        <end position="47"/>
    </location>
</feature>
<protein>
    <submittedName>
        <fullName evidence="2">PAS domain-containing protein</fullName>
    </submittedName>
</protein>
<proteinExistence type="predicted"/>
<accession>A0ABS0BUA1</accession>
<keyword evidence="3" id="KW-1185">Reference proteome</keyword>
<organism evidence="2 3">
    <name type="scientific">Pseudomonas neuropathica</name>
    <dbReference type="NCBI Taxonomy" id="2730425"/>
    <lineage>
        <taxon>Bacteria</taxon>
        <taxon>Pseudomonadati</taxon>
        <taxon>Pseudomonadota</taxon>
        <taxon>Gammaproteobacteria</taxon>
        <taxon>Pseudomonadales</taxon>
        <taxon>Pseudomonadaceae</taxon>
        <taxon>Pseudomonas</taxon>
    </lineage>
</organism>
<dbReference type="EMBL" id="JACOPX010000037">
    <property type="protein sequence ID" value="MBF6037224.1"/>
    <property type="molecule type" value="Genomic_DNA"/>
</dbReference>
<reference evidence="2 3" key="1">
    <citation type="submission" date="2020-08" db="EMBL/GenBank/DDBJ databases">
        <title>Description of novel Pseudomonas species.</title>
        <authorList>
            <person name="Duman M."/>
            <person name="Mulet M."/>
            <person name="Altun S."/>
            <person name="Saticioglu I.B."/>
            <person name="Lalucat J."/>
            <person name="Garcia-Valdes E."/>
        </authorList>
    </citation>
    <scope>NUCLEOTIDE SEQUENCE [LARGE SCALE GENOMIC DNA]</scope>
    <source>
        <strain evidence="2 3">P155</strain>
    </source>
</reference>
<dbReference type="NCBIfam" id="TIGR00229">
    <property type="entry name" value="sensory_box"/>
    <property type="match status" value="1"/>
</dbReference>
<dbReference type="InterPro" id="IPR000014">
    <property type="entry name" value="PAS"/>
</dbReference>
<evidence type="ECO:0000259" key="1">
    <source>
        <dbReference type="PROSITE" id="PS50112"/>
    </source>
</evidence>
<dbReference type="Pfam" id="PF00989">
    <property type="entry name" value="PAS"/>
    <property type="match status" value="1"/>
</dbReference>
<evidence type="ECO:0000313" key="2">
    <source>
        <dbReference type="EMBL" id="MBF6037224.1"/>
    </source>
</evidence>
<name>A0ABS0BUA1_9PSED</name>